<accession>A0AAE4L348</accession>
<keyword evidence="1" id="KW-0472">Membrane</keyword>
<feature type="transmembrane region" description="Helical" evidence="1">
    <location>
        <begin position="16"/>
        <end position="34"/>
    </location>
</feature>
<dbReference type="AlphaFoldDB" id="A0AAE4L348"/>
<evidence type="ECO:0000313" key="2">
    <source>
        <dbReference type="EMBL" id="MDT2737523.1"/>
    </source>
</evidence>
<evidence type="ECO:0000313" key="3">
    <source>
        <dbReference type="Proteomes" id="UP001180842"/>
    </source>
</evidence>
<dbReference type="RefSeq" id="WP_270267739.1">
    <property type="nucleotide sequence ID" value="NZ_JARQAI010000015.1"/>
</dbReference>
<keyword evidence="1" id="KW-1133">Transmembrane helix</keyword>
<name>A0AAE4L348_9ENTE</name>
<dbReference type="EMBL" id="JARQAI010000015">
    <property type="protein sequence ID" value="MDT2737523.1"/>
    <property type="molecule type" value="Genomic_DNA"/>
</dbReference>
<feature type="transmembrane region" description="Helical" evidence="1">
    <location>
        <begin position="46"/>
        <end position="64"/>
    </location>
</feature>
<gene>
    <name evidence="2" type="ORF">P7H00_10315</name>
</gene>
<comment type="caution">
    <text evidence="2">The sequence shown here is derived from an EMBL/GenBank/DDBJ whole genome shotgun (WGS) entry which is preliminary data.</text>
</comment>
<evidence type="ECO:0000256" key="1">
    <source>
        <dbReference type="SAM" id="Phobius"/>
    </source>
</evidence>
<proteinExistence type="predicted"/>
<reference evidence="2" key="1">
    <citation type="submission" date="2023-03" db="EMBL/GenBank/DDBJ databases">
        <authorList>
            <person name="Shen W."/>
            <person name="Cai J."/>
        </authorList>
    </citation>
    <scope>NUCLEOTIDE SEQUENCE</scope>
    <source>
        <strain evidence="2">P69-2</strain>
    </source>
</reference>
<sequence length="127" mass="14926">MNSLINKFRQKYKDSYLLRTVLLVTLVAIFVSGYDALFKNFSFSTLRVYVVFVAIFIFFCVMTIRYRIRLFYQWIAGFALILMYFIGSGYLNKSTVDWTSYVIYILTSLALSFLLMLIPLAIKQDNK</sequence>
<feature type="transmembrane region" description="Helical" evidence="1">
    <location>
        <begin position="71"/>
        <end position="91"/>
    </location>
</feature>
<keyword evidence="1" id="KW-0812">Transmembrane</keyword>
<feature type="transmembrane region" description="Helical" evidence="1">
    <location>
        <begin position="103"/>
        <end position="122"/>
    </location>
</feature>
<organism evidence="2 3">
    <name type="scientific">Enterococcus pseudoavium</name>
    <dbReference type="NCBI Taxonomy" id="44007"/>
    <lineage>
        <taxon>Bacteria</taxon>
        <taxon>Bacillati</taxon>
        <taxon>Bacillota</taxon>
        <taxon>Bacilli</taxon>
        <taxon>Lactobacillales</taxon>
        <taxon>Enterococcaceae</taxon>
        <taxon>Enterococcus</taxon>
    </lineage>
</organism>
<dbReference type="Proteomes" id="UP001180842">
    <property type="component" value="Unassembled WGS sequence"/>
</dbReference>
<protein>
    <submittedName>
        <fullName evidence="2">Uncharacterized protein</fullName>
    </submittedName>
</protein>